<feature type="region of interest" description="Disordered" evidence="1">
    <location>
        <begin position="1"/>
        <end position="21"/>
    </location>
</feature>
<dbReference type="CDD" id="cd06222">
    <property type="entry name" value="RNase_H_like"/>
    <property type="match status" value="1"/>
</dbReference>
<dbReference type="GO" id="GO:0003676">
    <property type="term" value="F:nucleic acid binding"/>
    <property type="evidence" value="ECO:0007669"/>
    <property type="project" value="InterPro"/>
</dbReference>
<feature type="domain" description="RNase H type-1" evidence="2">
    <location>
        <begin position="27"/>
        <end position="106"/>
    </location>
</feature>
<dbReference type="InterPro" id="IPR044730">
    <property type="entry name" value="RNase_H-like_dom_plant"/>
</dbReference>
<evidence type="ECO:0000313" key="4">
    <source>
        <dbReference type="EnsemblMetazoa" id="ISCW000245-PA"/>
    </source>
</evidence>
<dbReference type="InParanoid" id="B7P210"/>
<dbReference type="GO" id="GO:0004523">
    <property type="term" value="F:RNA-DNA hybrid ribonuclease activity"/>
    <property type="evidence" value="ECO:0007669"/>
    <property type="project" value="InterPro"/>
</dbReference>
<dbReference type="EMBL" id="ABJB010314983">
    <property type="status" value="NOT_ANNOTATED_CDS"/>
    <property type="molecule type" value="Genomic_DNA"/>
</dbReference>
<name>B7P210_IXOSC</name>
<keyword evidence="5" id="KW-1185">Reference proteome</keyword>
<evidence type="ECO:0000313" key="3">
    <source>
        <dbReference type="EMBL" id="EEC00632.1"/>
    </source>
</evidence>
<gene>
    <name evidence="4" type="primary">8023448</name>
    <name evidence="3" type="ORF">IscW_ISCW000245</name>
</gene>
<reference evidence="3 5" key="1">
    <citation type="submission" date="2008-03" db="EMBL/GenBank/DDBJ databases">
        <title>Annotation of Ixodes scapularis.</title>
        <authorList>
            <consortium name="Ixodes scapularis Genome Project Consortium"/>
            <person name="Caler E."/>
            <person name="Hannick L.I."/>
            <person name="Bidwell S."/>
            <person name="Joardar V."/>
            <person name="Thiagarajan M."/>
            <person name="Amedeo P."/>
            <person name="Galinsky K.J."/>
            <person name="Schobel S."/>
            <person name="Inman J."/>
            <person name="Hostetler J."/>
            <person name="Miller J."/>
            <person name="Hammond M."/>
            <person name="Megy K."/>
            <person name="Lawson D."/>
            <person name="Kodira C."/>
            <person name="Sutton G."/>
            <person name="Meyer J."/>
            <person name="Hill C.A."/>
            <person name="Birren B."/>
            <person name="Nene V."/>
            <person name="Collins F."/>
            <person name="Alarcon-Chaidez F."/>
            <person name="Wikel S."/>
            <person name="Strausberg R."/>
        </authorList>
    </citation>
    <scope>NUCLEOTIDE SEQUENCE [LARGE SCALE GENOMIC DNA]</scope>
    <source>
        <strain evidence="5">Wikel</strain>
        <strain evidence="3">Wikel colony</strain>
    </source>
</reference>
<evidence type="ECO:0000313" key="5">
    <source>
        <dbReference type="Proteomes" id="UP000001555"/>
    </source>
</evidence>
<feature type="compositionally biased region" description="Basic residues" evidence="1">
    <location>
        <begin position="8"/>
        <end position="18"/>
    </location>
</feature>
<dbReference type="Proteomes" id="UP000001555">
    <property type="component" value="Unassembled WGS sequence"/>
</dbReference>
<accession>B7P210</accession>
<protein>
    <recommendedName>
        <fullName evidence="2">RNase H type-1 domain-containing protein</fullName>
    </recommendedName>
</protein>
<dbReference type="PaxDb" id="6945-B7P210"/>
<proteinExistence type="predicted"/>
<dbReference type="EnsemblMetazoa" id="ISCW000245-RA">
    <property type="protein sequence ID" value="ISCW000245-PA"/>
    <property type="gene ID" value="ISCW000245"/>
</dbReference>
<dbReference type="Gene3D" id="3.30.420.10">
    <property type="entry name" value="Ribonuclease H-like superfamily/Ribonuclease H"/>
    <property type="match status" value="1"/>
</dbReference>
<dbReference type="SUPFAM" id="SSF53098">
    <property type="entry name" value="Ribonuclease H-like"/>
    <property type="match status" value="1"/>
</dbReference>
<dbReference type="HOGENOM" id="CLU_1898526_0_0_1"/>
<dbReference type="InterPro" id="IPR036397">
    <property type="entry name" value="RNaseH_sf"/>
</dbReference>
<organism>
    <name type="scientific">Ixodes scapularis</name>
    <name type="common">Black-legged tick</name>
    <name type="synonym">Deer tick</name>
    <dbReference type="NCBI Taxonomy" id="6945"/>
    <lineage>
        <taxon>Eukaryota</taxon>
        <taxon>Metazoa</taxon>
        <taxon>Ecdysozoa</taxon>
        <taxon>Arthropoda</taxon>
        <taxon>Chelicerata</taxon>
        <taxon>Arachnida</taxon>
        <taxon>Acari</taxon>
        <taxon>Parasitiformes</taxon>
        <taxon>Ixodida</taxon>
        <taxon>Ixodoidea</taxon>
        <taxon>Ixodidae</taxon>
        <taxon>Ixodinae</taxon>
        <taxon>Ixodes</taxon>
    </lineage>
</organism>
<dbReference type="InterPro" id="IPR002156">
    <property type="entry name" value="RNaseH_domain"/>
</dbReference>
<dbReference type="Pfam" id="PF00075">
    <property type="entry name" value="RNase_H"/>
    <property type="match status" value="1"/>
</dbReference>
<dbReference type="VEuPathDB" id="VectorBase:ISCW000245"/>
<reference evidence="4" key="2">
    <citation type="submission" date="2020-05" db="UniProtKB">
        <authorList>
            <consortium name="EnsemblMetazoa"/>
        </authorList>
    </citation>
    <scope>IDENTIFICATION</scope>
    <source>
        <strain evidence="4">wikel</strain>
    </source>
</reference>
<evidence type="ECO:0000256" key="1">
    <source>
        <dbReference type="SAM" id="MobiDB-lite"/>
    </source>
</evidence>
<dbReference type="EMBL" id="DS619730">
    <property type="protein sequence ID" value="EEC00632.1"/>
    <property type="molecule type" value="Genomic_DNA"/>
</dbReference>
<dbReference type="AlphaFoldDB" id="B7P210"/>
<evidence type="ECO:0000259" key="2">
    <source>
        <dbReference type="Pfam" id="PF00075"/>
    </source>
</evidence>
<sequence>MNSATNTGRRRKFPRRHEQKNGGDDELYAYVDAAFKDGVAATAAWHYEKTTESTELQRCGSAQEAEVRAVLEAIKDAAATSSDKFRTLRVFTDSQATVRALRKQVMAHGAVGEIFRFAQNLERRDINPLTIRVE</sequence>
<dbReference type="VEuPathDB" id="VectorBase:ISCI000245"/>
<dbReference type="InterPro" id="IPR012337">
    <property type="entry name" value="RNaseH-like_sf"/>
</dbReference>